<evidence type="ECO:0000313" key="7">
    <source>
        <dbReference type="WBParaSite" id="maker-uti_cns_0003228-snap-gene-0.8-mRNA-1"/>
    </source>
</evidence>
<dbReference type="CDD" id="cd00914">
    <property type="entry name" value="PCD_DCoH_subfamily_b"/>
    <property type="match status" value="1"/>
</dbReference>
<evidence type="ECO:0000313" key="8">
    <source>
        <dbReference type="WBParaSite" id="maker-uti_cns_0008099-snap-gene-0.3-mRNA-1"/>
    </source>
</evidence>
<evidence type="ECO:0000313" key="6">
    <source>
        <dbReference type="Proteomes" id="UP000095280"/>
    </source>
</evidence>
<evidence type="ECO:0000256" key="5">
    <source>
        <dbReference type="ARBA" id="ARBA00030497"/>
    </source>
</evidence>
<reference evidence="7 8" key="1">
    <citation type="submission" date="2016-11" db="UniProtKB">
        <authorList>
            <consortium name="WormBaseParasite"/>
        </authorList>
    </citation>
    <scope>IDENTIFICATION</scope>
</reference>
<evidence type="ECO:0000256" key="1">
    <source>
        <dbReference type="ARBA" id="ARBA00001554"/>
    </source>
</evidence>
<dbReference type="NCBIfam" id="NF002018">
    <property type="entry name" value="PRK00823.1-3"/>
    <property type="match status" value="1"/>
</dbReference>
<name>A0A1I8GVQ8_9PLAT</name>
<dbReference type="PANTHER" id="PTHR12599:SF0">
    <property type="entry name" value="PTERIN-4-ALPHA-CARBINOLAMINE DEHYDRATASE"/>
    <property type="match status" value="1"/>
</dbReference>
<dbReference type="WBParaSite" id="maker-uti_cns_0003228-snap-gene-0.8-mRNA-1">
    <property type="protein sequence ID" value="maker-uti_cns_0003228-snap-gene-0.8-mRNA-1"/>
    <property type="gene ID" value="maker-uti_cns_0003228-snap-gene-0.8"/>
</dbReference>
<dbReference type="GO" id="GO:0008124">
    <property type="term" value="F:4-alpha-hydroxytetrahydrobiopterin dehydratase activity"/>
    <property type="evidence" value="ECO:0007669"/>
    <property type="project" value="UniProtKB-EC"/>
</dbReference>
<evidence type="ECO:0000256" key="2">
    <source>
        <dbReference type="ARBA" id="ARBA00006472"/>
    </source>
</evidence>
<dbReference type="Proteomes" id="UP000095280">
    <property type="component" value="Unplaced"/>
</dbReference>
<sequence length="105" mass="12009">YFILQATKLSEEQRPVLLAPVLSRGWAIVENRDAIFKNYKFENFQQAFAFMSYVALNAEKMGHHPEWFNVYNRVDITLTTHDCSGLSDRDLQLAGIADEAAGHFV</sequence>
<dbReference type="WBParaSite" id="maker-uti_cns_0009081-snap-gene-0.4-mRNA-1">
    <property type="protein sequence ID" value="maker-uti_cns_0009081-snap-gene-0.4-mRNA-1"/>
    <property type="gene ID" value="maker-uti_cns_0009081-snap-gene-0.4"/>
</dbReference>
<dbReference type="PANTHER" id="PTHR12599">
    <property type="entry name" value="PTERIN-4-ALPHA-CARBINOLAMINE DEHYDRATASE"/>
    <property type="match status" value="1"/>
</dbReference>
<dbReference type="WBParaSite" id="maker-uti_cns_0008099-snap-gene-0.3-mRNA-1">
    <property type="protein sequence ID" value="maker-uti_cns_0008099-snap-gene-0.3-mRNA-1"/>
    <property type="gene ID" value="maker-uti_cns_0008099-snap-gene-0.3"/>
</dbReference>
<keyword evidence="4" id="KW-0456">Lyase</keyword>
<dbReference type="HAMAP" id="MF_00434">
    <property type="entry name" value="Pterin_4_alpha"/>
    <property type="match status" value="1"/>
</dbReference>
<keyword evidence="6" id="KW-1185">Reference proteome</keyword>
<dbReference type="GO" id="GO:0006729">
    <property type="term" value="P:tetrahydrobiopterin biosynthetic process"/>
    <property type="evidence" value="ECO:0007669"/>
    <property type="project" value="InterPro"/>
</dbReference>
<proteinExistence type="inferred from homology"/>
<dbReference type="Pfam" id="PF01329">
    <property type="entry name" value="Pterin_4a"/>
    <property type="match status" value="1"/>
</dbReference>
<protein>
    <recommendedName>
        <fullName evidence="3">4a-hydroxytetrahydrobiopterin dehydratase</fullName>
        <ecNumber evidence="3">4.2.1.96</ecNumber>
    </recommendedName>
    <alternativeName>
        <fullName evidence="5">4-alpha-hydroxy-tetrahydropterin dehydratase</fullName>
    </alternativeName>
</protein>
<comment type="catalytic activity">
    <reaction evidence="1">
        <text>(4aS,6R)-4a-hydroxy-L-erythro-5,6,7,8-tetrahydrobiopterin = (6R)-L-erythro-6,7-dihydrobiopterin + H2O</text>
        <dbReference type="Rhea" id="RHEA:11920"/>
        <dbReference type="ChEBI" id="CHEBI:15377"/>
        <dbReference type="ChEBI" id="CHEBI:15642"/>
        <dbReference type="ChEBI" id="CHEBI:43120"/>
        <dbReference type="EC" id="4.2.1.96"/>
    </reaction>
</comment>
<organism evidence="6 7">
    <name type="scientific">Macrostomum lignano</name>
    <dbReference type="NCBI Taxonomy" id="282301"/>
    <lineage>
        <taxon>Eukaryota</taxon>
        <taxon>Metazoa</taxon>
        <taxon>Spiralia</taxon>
        <taxon>Lophotrochozoa</taxon>
        <taxon>Platyhelminthes</taxon>
        <taxon>Rhabditophora</taxon>
        <taxon>Macrostomorpha</taxon>
        <taxon>Macrostomida</taxon>
        <taxon>Macrostomidae</taxon>
        <taxon>Macrostomum</taxon>
    </lineage>
</organism>
<dbReference type="EC" id="4.2.1.96" evidence="3"/>
<dbReference type="InterPro" id="IPR036428">
    <property type="entry name" value="PCD_sf"/>
</dbReference>
<evidence type="ECO:0000256" key="4">
    <source>
        <dbReference type="ARBA" id="ARBA00023239"/>
    </source>
</evidence>
<accession>A0A1I8GVQ8</accession>
<evidence type="ECO:0000256" key="3">
    <source>
        <dbReference type="ARBA" id="ARBA00013252"/>
    </source>
</evidence>
<dbReference type="SUPFAM" id="SSF55248">
    <property type="entry name" value="PCD-like"/>
    <property type="match status" value="1"/>
</dbReference>
<comment type="similarity">
    <text evidence="2">Belongs to the pterin-4-alpha-carbinolamine dehydratase family.</text>
</comment>
<dbReference type="Gene3D" id="3.30.1360.20">
    <property type="entry name" value="Transcriptional coactivator/pterin dehydratase"/>
    <property type="match status" value="1"/>
</dbReference>
<dbReference type="AlphaFoldDB" id="A0A1I8GVQ8"/>
<dbReference type="InterPro" id="IPR001533">
    <property type="entry name" value="Pterin_deHydtase"/>
</dbReference>